<feature type="domain" description="C-type lectin" evidence="4">
    <location>
        <begin position="114"/>
        <end position="224"/>
    </location>
</feature>
<dbReference type="AlphaFoldDB" id="A0A9N7UM93"/>
<evidence type="ECO:0000313" key="5">
    <source>
        <dbReference type="EMBL" id="CAB1432688.1"/>
    </source>
</evidence>
<dbReference type="PANTHER" id="PTHR46746">
    <property type="entry name" value="KILLER CELL LECTIN-LIKE RECEPTOR SUBFAMILY F MEMBER 2"/>
    <property type="match status" value="1"/>
</dbReference>
<keyword evidence="3" id="KW-0812">Transmembrane</keyword>
<dbReference type="Proteomes" id="UP001153269">
    <property type="component" value="Unassembled WGS sequence"/>
</dbReference>
<feature type="region of interest" description="Disordered" evidence="2">
    <location>
        <begin position="16"/>
        <end position="53"/>
    </location>
</feature>
<dbReference type="CDD" id="cd03590">
    <property type="entry name" value="CLECT_DC-SIGN_like"/>
    <property type="match status" value="1"/>
</dbReference>
<protein>
    <recommendedName>
        <fullName evidence="4">C-type lectin domain-containing protein</fullName>
    </recommendedName>
</protein>
<dbReference type="SMART" id="SM00034">
    <property type="entry name" value="CLECT"/>
    <property type="match status" value="1"/>
</dbReference>
<dbReference type="InterPro" id="IPR016187">
    <property type="entry name" value="CTDL_fold"/>
</dbReference>
<dbReference type="EMBL" id="CADEAL010001464">
    <property type="protein sequence ID" value="CAB1432688.1"/>
    <property type="molecule type" value="Genomic_DNA"/>
</dbReference>
<reference evidence="5" key="1">
    <citation type="submission" date="2020-03" db="EMBL/GenBank/DDBJ databases">
        <authorList>
            <person name="Weist P."/>
        </authorList>
    </citation>
    <scope>NUCLEOTIDE SEQUENCE</scope>
</reference>
<feature type="transmembrane region" description="Helical" evidence="3">
    <location>
        <begin position="61"/>
        <end position="81"/>
    </location>
</feature>
<dbReference type="InterPro" id="IPR051379">
    <property type="entry name" value="C-type_Lectin_Receptor_IMM"/>
</dbReference>
<evidence type="ECO:0000256" key="3">
    <source>
        <dbReference type="SAM" id="Phobius"/>
    </source>
</evidence>
<proteinExistence type="predicted"/>
<keyword evidence="1" id="KW-0430">Lectin</keyword>
<dbReference type="InterPro" id="IPR033989">
    <property type="entry name" value="CD209-like_CTLD"/>
</dbReference>
<keyword evidence="3" id="KW-0472">Membrane</keyword>
<gene>
    <name evidence="5" type="ORF">PLEPLA_LOCUS20771</name>
</gene>
<evidence type="ECO:0000256" key="2">
    <source>
        <dbReference type="SAM" id="MobiDB-lite"/>
    </source>
</evidence>
<dbReference type="InterPro" id="IPR001304">
    <property type="entry name" value="C-type_lectin-like"/>
</dbReference>
<evidence type="ECO:0000256" key="1">
    <source>
        <dbReference type="ARBA" id="ARBA00022734"/>
    </source>
</evidence>
<evidence type="ECO:0000259" key="4">
    <source>
        <dbReference type="PROSITE" id="PS50041"/>
    </source>
</evidence>
<keyword evidence="6" id="KW-1185">Reference proteome</keyword>
<dbReference type="InterPro" id="IPR016186">
    <property type="entry name" value="C-type_lectin-like/link_sf"/>
</dbReference>
<organism evidence="5 6">
    <name type="scientific">Pleuronectes platessa</name>
    <name type="common">European plaice</name>
    <dbReference type="NCBI Taxonomy" id="8262"/>
    <lineage>
        <taxon>Eukaryota</taxon>
        <taxon>Metazoa</taxon>
        <taxon>Chordata</taxon>
        <taxon>Craniata</taxon>
        <taxon>Vertebrata</taxon>
        <taxon>Euteleostomi</taxon>
        <taxon>Actinopterygii</taxon>
        <taxon>Neopterygii</taxon>
        <taxon>Teleostei</taxon>
        <taxon>Neoteleostei</taxon>
        <taxon>Acanthomorphata</taxon>
        <taxon>Carangaria</taxon>
        <taxon>Pleuronectiformes</taxon>
        <taxon>Pleuronectoidei</taxon>
        <taxon>Pleuronectidae</taxon>
        <taxon>Pleuronectes</taxon>
    </lineage>
</organism>
<dbReference type="GO" id="GO:0005886">
    <property type="term" value="C:plasma membrane"/>
    <property type="evidence" value="ECO:0007669"/>
    <property type="project" value="TreeGrafter"/>
</dbReference>
<dbReference type="Gene3D" id="3.10.100.10">
    <property type="entry name" value="Mannose-Binding Protein A, subunit A"/>
    <property type="match status" value="1"/>
</dbReference>
<sequence>MDETEVLYNIKSTRARGNTDVATPSTDEHSYSNINCSETQRPGSKQPAASSRRSGVTSEQVALLVISVLLAATVTALGVTLHENTQTKKLQEECEAKHLPDETCPRCEVGLEPHGGKCYFFSSVNLTWNQSITKCTSMRGDLVVINNREEQRFLQSRLMIKMDNPEDKFWIGLTDSKNEGKWLWVDDTRLDPSLKFWRHYEPDNGKGPNPYGQNYPDGEDCVRMDSAPVPRLRPSPRSLAQRHSEIRARSGLGSRDLLNWSLGVIGVHLGPGANAL</sequence>
<dbReference type="SUPFAM" id="SSF56436">
    <property type="entry name" value="C-type lectin-like"/>
    <property type="match status" value="1"/>
</dbReference>
<name>A0A9N7UM93_PLEPL</name>
<dbReference type="PROSITE" id="PS50041">
    <property type="entry name" value="C_TYPE_LECTIN_2"/>
    <property type="match status" value="1"/>
</dbReference>
<comment type="caution">
    <text evidence="5">The sequence shown here is derived from an EMBL/GenBank/DDBJ whole genome shotgun (WGS) entry which is preliminary data.</text>
</comment>
<dbReference type="GO" id="GO:0030246">
    <property type="term" value="F:carbohydrate binding"/>
    <property type="evidence" value="ECO:0007669"/>
    <property type="project" value="UniProtKB-KW"/>
</dbReference>
<dbReference type="Pfam" id="PF00059">
    <property type="entry name" value="Lectin_C"/>
    <property type="match status" value="1"/>
</dbReference>
<dbReference type="PANTHER" id="PTHR46746:SF3">
    <property type="entry name" value="C-TYPE LECTIN DOMAIN-CONTAINING PROTEIN-RELATED"/>
    <property type="match status" value="1"/>
</dbReference>
<keyword evidence="3" id="KW-1133">Transmembrane helix</keyword>
<evidence type="ECO:0000313" key="6">
    <source>
        <dbReference type="Proteomes" id="UP001153269"/>
    </source>
</evidence>
<accession>A0A9N7UM93</accession>